<dbReference type="GO" id="GO:0005874">
    <property type="term" value="C:microtubule"/>
    <property type="evidence" value="ECO:0007669"/>
    <property type="project" value="UniProtKB-KW"/>
</dbReference>
<dbReference type="SUPFAM" id="SSF52540">
    <property type="entry name" value="P-loop containing nucleoside triphosphate hydrolases"/>
    <property type="match status" value="4"/>
</dbReference>
<dbReference type="Gene3D" id="3.20.180.20">
    <property type="entry name" value="Dynein heavy chain, N-terminal domain 2"/>
    <property type="match status" value="1"/>
</dbReference>
<evidence type="ECO:0000256" key="6">
    <source>
        <dbReference type="ARBA" id="ARBA00022741"/>
    </source>
</evidence>
<keyword evidence="9 14" id="KW-0175">Coiled coil</keyword>
<evidence type="ECO:0000256" key="13">
    <source>
        <dbReference type="ARBA" id="ARBA00023273"/>
    </source>
</evidence>
<dbReference type="Pfam" id="PF12777">
    <property type="entry name" value="MT"/>
    <property type="match status" value="1"/>
</dbReference>
<keyword evidence="5" id="KW-0493">Microtubule</keyword>
<dbReference type="InterPro" id="IPR013602">
    <property type="entry name" value="Dynein_heavy_linker"/>
</dbReference>
<keyword evidence="6" id="KW-0547">Nucleotide-binding</keyword>
<accession>A0A9P0ABH1</accession>
<dbReference type="Gene3D" id="1.20.920.30">
    <property type="match status" value="1"/>
</dbReference>
<comment type="subcellular location">
    <subcellularLocation>
        <location evidence="1">Cell projection</location>
        <location evidence="1">Cilium</location>
    </subcellularLocation>
    <subcellularLocation>
        <location evidence="2">Cytoplasm</location>
        <location evidence="2">Cytoskeleton</location>
    </subcellularLocation>
</comment>
<dbReference type="Gene3D" id="1.20.920.20">
    <property type="match status" value="1"/>
</dbReference>
<organism evidence="16 17">
    <name type="scientific">Bemisia tabaci</name>
    <name type="common">Sweetpotato whitefly</name>
    <name type="synonym">Aleurodes tabaci</name>
    <dbReference type="NCBI Taxonomy" id="7038"/>
    <lineage>
        <taxon>Eukaryota</taxon>
        <taxon>Metazoa</taxon>
        <taxon>Ecdysozoa</taxon>
        <taxon>Arthropoda</taxon>
        <taxon>Hexapoda</taxon>
        <taxon>Insecta</taxon>
        <taxon>Pterygota</taxon>
        <taxon>Neoptera</taxon>
        <taxon>Paraneoptera</taxon>
        <taxon>Hemiptera</taxon>
        <taxon>Sternorrhyncha</taxon>
        <taxon>Aleyrodoidea</taxon>
        <taxon>Aleyrodidae</taxon>
        <taxon>Aleyrodinae</taxon>
        <taxon>Bemisia</taxon>
    </lineage>
</organism>
<keyword evidence="7" id="KW-0067">ATP-binding</keyword>
<evidence type="ECO:0000259" key="15">
    <source>
        <dbReference type="SMART" id="SM00382"/>
    </source>
</evidence>
<dbReference type="InterPro" id="IPR024743">
    <property type="entry name" value="Dynein_HC_stalk"/>
</dbReference>
<dbReference type="InterPro" id="IPR054354">
    <property type="entry name" value="DYNC2H1-like_lid"/>
</dbReference>
<dbReference type="InterPro" id="IPR042222">
    <property type="entry name" value="Dynein_2_N"/>
</dbReference>
<evidence type="ECO:0000313" key="16">
    <source>
        <dbReference type="EMBL" id="CAH0388994.1"/>
    </source>
</evidence>
<evidence type="ECO:0000256" key="14">
    <source>
        <dbReference type="SAM" id="Coils"/>
    </source>
</evidence>
<proteinExistence type="inferred from homology"/>
<keyword evidence="11" id="KW-0505">Motor protein</keyword>
<gene>
    <name evidence="16" type="ORF">BEMITA_LOCUS7869</name>
</gene>
<dbReference type="InterPro" id="IPR026983">
    <property type="entry name" value="DHC"/>
</dbReference>
<dbReference type="Pfam" id="PF12781">
    <property type="entry name" value="AAA_9"/>
    <property type="match status" value="1"/>
</dbReference>
<dbReference type="GO" id="GO:0005929">
    <property type="term" value="C:cilium"/>
    <property type="evidence" value="ECO:0007669"/>
    <property type="project" value="UniProtKB-SubCell"/>
</dbReference>
<dbReference type="FunFam" id="3.40.50.300:FF:000071">
    <property type="entry name" value="Cytoplasmic dynein heavy chain 1"/>
    <property type="match status" value="1"/>
</dbReference>
<dbReference type="SMART" id="SM00382">
    <property type="entry name" value="AAA"/>
    <property type="match status" value="4"/>
</dbReference>
<keyword evidence="10" id="KW-0969">Cilium</keyword>
<name>A0A9P0ABH1_BEMTA</name>
<reference evidence="16" key="1">
    <citation type="submission" date="2021-12" db="EMBL/GenBank/DDBJ databases">
        <authorList>
            <person name="King R."/>
        </authorList>
    </citation>
    <scope>NUCLEOTIDE SEQUENCE</scope>
</reference>
<dbReference type="EMBL" id="OU963865">
    <property type="protein sequence ID" value="CAH0388994.1"/>
    <property type="molecule type" value="Genomic_DNA"/>
</dbReference>
<dbReference type="GO" id="GO:0051959">
    <property type="term" value="F:dynein light intermediate chain binding"/>
    <property type="evidence" value="ECO:0007669"/>
    <property type="project" value="InterPro"/>
</dbReference>
<evidence type="ECO:0000256" key="9">
    <source>
        <dbReference type="ARBA" id="ARBA00023054"/>
    </source>
</evidence>
<dbReference type="GO" id="GO:0030286">
    <property type="term" value="C:dynein complex"/>
    <property type="evidence" value="ECO:0007669"/>
    <property type="project" value="UniProtKB-KW"/>
</dbReference>
<dbReference type="Gene3D" id="6.10.140.1060">
    <property type="match status" value="1"/>
</dbReference>
<feature type="coiled-coil region" evidence="14">
    <location>
        <begin position="2862"/>
        <end position="2935"/>
    </location>
</feature>
<evidence type="ECO:0000313" key="17">
    <source>
        <dbReference type="Proteomes" id="UP001152759"/>
    </source>
</evidence>
<dbReference type="InterPro" id="IPR003593">
    <property type="entry name" value="AAA+_ATPase"/>
</dbReference>
<dbReference type="InterPro" id="IPR049400">
    <property type="entry name" value="DYNC2H1_AAA_dom"/>
</dbReference>
<dbReference type="InterPro" id="IPR024317">
    <property type="entry name" value="Dynein_heavy_chain_D4_dom"/>
</dbReference>
<protein>
    <recommendedName>
        <fullName evidence="15">AAA+ ATPase domain-containing protein</fullName>
    </recommendedName>
</protein>
<dbReference type="Gene3D" id="1.20.58.1120">
    <property type="match status" value="1"/>
</dbReference>
<sequence length="3642" mass="414756">MDNLFLLFPFKTSSSMNTRDPRKSFLRSNCESFFSSCIAADLADFENAPEVDTFLNDVNCQLLSVTPCEETLKLSLRIPHCEGDDSILVFFKKQPTPVTETNLHQIILMTTIVKSPLIGLHHTLQHVFAPALLEDEKWNNEVDPLLQTQINNLGNTIKHLVLGHCTSNDPESVSDILTVEDEVSFWFALKQSGQSQIPAKKIDAIIPALDSLKQALKNLSLSSLFDVEDLYETIQNSLDDLWKVKYPASRMKHLFDVVGNTLCTLIMKHLTGVDLWSSLVDVTDILSVCIDVCEKFIAVCEQLTMTFWPHYTEQEWSFGRYIPSYVDGFCGRLQEIFTLRTVHWQLSRLLSAQERSQFVQGLSFTPFTGLNALLWSPYSQAWNMAVNEHEKNLGPVKECVAHKLKEQLHSLNVPILQYLQEFKRYEVLIQCDLIADTLRSERENLLEILKRYINEVMSLNFDAESTKSMAMKDVDMPPLIASIYWTRQQEEKVISIESTSHLLLNDLQGFKELEETLEALKKLLKDFQTEKFNAWSRDTVSELANRNIGLSTNEPVVHFEQNKLMKVSYSPELIRFIREVQQLRVLGYHIPDKIQEAADLGKKFKSQAMTLEQVCNETDGCTFFENIILNFNLQQSFLILKINISYAVCATFHNTIGDRMIPSQRPMMLTAAVELARLVQSQNNVTWSDITSVDSYIAKLQAAVQTLALQNDTLVSHHQKLTEKVIFLMDTDLIRELPKWRETVSEMRNIIKEVEAIFINTSSWKSHWNHQLYKALELQYRVGLEHLNHHLPEMKIEVVFRQQKLQFNPSVEEIRAKYYSQLKKFLAIPLNFRGVSDTGLFQIMVERNAPRFLQAFDTAETLFTKLFGVLDDWLEHVALGSVDLEQLVAQSLHVAEDWDNNFKSSKAWGQEMSHLISCDKKFECFTVSCAPVLSEIELHNRRFWDVLTVSLQSSILRDVALVESFISESRLLLEKQPQSLLEIGDANASYVKIMNSSKEMAKLVVEIEKKNNVLSSWTKDRMEQVADLKISWDNFESILSNQQFVLNQQVENMKNHLSTLSENLKSDFEKFALRWEQLRPKEADALDMSGSVLQTNLTILKEKREEWNLLCETLESIRQDYVKFTMDPPDFPAFEMVGSDLKRHEDIWALYEQFATSLEDIGKEDWIVMRNKVVKRMDDFVSSWNEKLTQSQATPLIARLLQEIEKYKAFIPCLRFLRGDMFSEKHWVELFSIIEQPYKPVELIVFNDFLQHKEIVQDRLSLIQELNTRAANEIVLRQAFSELEIWEVEAKFTMMNHVDSAKRNISLIKDFKTVMSKVGDNQCLLQSIKSCPNHEHFLDRASLWETKMYDLDLFLRNLSQIQRKWLYLEPIFGSSSLDVERGRFERVDRDFRFVLSDLIAGGCRVITLTRINNIRNILDTLLSLLNSCQNSLNQFLEKKRSLFPRFYFLSDEDLLEILGQSNKPQVVQLHLKKLFAGIHSVKFNAESTQILSMVSAEGEIVNLLTPVTVTSKIEEWLKKLVEEMQRTLKELIVSCLRSPDPSSYPSQVLCLAESVSFTRQCEDAIAKGTLSTLHSALKNQLEKHTSVKVESHVMELKLKALVMDTIHHLRIISELVEASVSTLKDWKWQNKLRFYLRKDNTVVVKMVDAEFAHSYEYEGNAQKLVHTPLTDRCYLTLTQAIHVGLGGNPYGPAGTGKTESVKALGSLLGRQVLVFNCDEGIDVHSLTRIFVGIVKCGAWGCFDEFNRLEETTLSAISMQIHSIQEALRNSKNKVSLMDQEVDLNPNSGIFVTLNPAGQGYGGRQKLPDNLKELFRPVVMTQPDANLIAQVMLQCHGFKDAFTLGIRIVQIFDAAKNLLSSQKHYDWGLRALKTVISSCCTAYKAARESGVSSTQINEAALVVEALRLNTLSKLTFSDAQKFDLLVKDVFLGVQFQSNCHSALIDEVKNAYVSLGLTYNERQERKCIELYEQLQQRMGVVIVGPPGSGKSTICKILKQALSVLGQTMKQHTFNPKAMARHHLLGHIDLDTRQWTDGIINLTAQTVYSEPETTHSWVICDGDIDPEWIESLNSVLDDNRLLTLPSGWRIQFGSNVNFLFETHDLTHASPATISRMGVILLSEADVDVDCIVTAWLKDKAAEDSALPFLMQQYFQQAVSWIQTSGEMAVKCSLITVVKTFLSQLTDVKTRSHFAVAMVNGLGAVLTLSSRNEFAKQVFTWTSEMVPDMSSAMNCFYSVERDCVETYRVSLDEETPLSSLIPTAQMKTAANVVRSFIQSKDPFILVGASGSAKSTLLKHCVSEMRNVEITSISCSACVTPTVVMQKLSQLCLLVTSNTGRVHRPKNSEHLILHFSDLNLARPDKWGTNILMAFLQQVLTYNGFFEPVNMEWVGLDNVQIVCTLSSCEFLSPRLISLFKILFIGTPSTEELKLICSAYLRNVLQSKEQSVAVSSSMVSVFHQVTEAFNPTLEDYSKFSPHALAHWCKAMKRYPLHDINSILEVFAYEANKLFRDRLLTLKQREKFDEILVSVINDEWSQCLRVIHELKDVFYVCENSSKHTLMQLKSQDWAALVQKSLSQLENDGHDVENILVTPELLNAAAQFERVLTDKKGSLFLPGSSGLGRKTAIKIIASRLTAKIVYPKIGQNYSFSNFRNDMKNVMQQAGIENEQIFLILEDHNLIFPEIMDMINSFLSFGEIPGLFQVDELENLASPLKDSAETVGKSSIELFFENTHNNLHMILILDPLHTDFTSHCAQNPALYKHCTVIWTLDWSLQTMRMMAEDSLSRKMKVEIENETLLENEVTVSAICDEIISVFVKIHEQAQKWTDATLKQYIALVNSYWHLFKSSYKQIISKQRRLQTGVSKLTEARDIVAKLKSEATEQETKLAEKQSKATLALEMITNTMKSANTQKGEMETLKEEFERENAALSERKRAIDAELAEVEPLIKAAQAAVGNIKSESLSEIRSLRAPPDVIRDILEGVLRLMGIQDTSWNSMKSFLAKRGIKEDIRYFDARKINADNRASVEQLLQVRKDSFEAKTALRASAAAAPLATWVTANVKYSQILEKIRPLEREQNKLQQKLILAEEQIGELSMGLDDVDKRVVDLKEQLNTNTKEAVEIEISLNKAKETLAAAEGLVMKLDEEYLRWKEQLSELGLQVETLNVHSLLAAAFIVYLPSCSQDFRQQTVQQWQKMLNVEEFSFVRFMKSECEQSQWVSEGLSSDQLSCENAFIILKLLEMSSELNLTPFVIDPTSMATNWLKKHPTDSSVEVATQSDPRFLTTLELAIRFGKVLIIPEVSNICPILVPILRGNFLFQGSRKLILIGEKVVDFNDKFRLILSCQECTLPPSQKASVISINFSLTKAGLTQQLLSCALKIEKPELEVKHNELLKNAETLKLQLHELQENVLKELANSQGNILNNKELIDSLNNTKRSSEGISISLTKCEQLQSALTQECNAYQALIDAAANLYFALDSLKLMNVFYQMSVATFTSLFEKTLSSTFQEIGSVDRKGKFMAFLHAVYNFMSRCLFKADRLTFALHLVRNVFPQLFLPNEWELLIGQAVGDLKIDTAKVNDVVPQWIDKDRAFDVFILQNTLPNLYSTLRLEEEALWREFMTKGDVIKVPPHCTDISVRRPILVNCPSIKTR</sequence>
<keyword evidence="13" id="KW-0966">Cell projection</keyword>
<dbReference type="InterPro" id="IPR013594">
    <property type="entry name" value="Dynein_heavy_tail"/>
</dbReference>
<dbReference type="PANTHER" id="PTHR45703:SF22">
    <property type="entry name" value="DYNEIN CYTOPLASMIC 2 HEAVY CHAIN 1"/>
    <property type="match status" value="1"/>
</dbReference>
<evidence type="ECO:0000256" key="3">
    <source>
        <dbReference type="ARBA" id="ARBA00008887"/>
    </source>
</evidence>
<dbReference type="Pfam" id="PF12775">
    <property type="entry name" value="AAA_7"/>
    <property type="match status" value="1"/>
</dbReference>
<evidence type="ECO:0000256" key="4">
    <source>
        <dbReference type="ARBA" id="ARBA00022490"/>
    </source>
</evidence>
<feature type="coiled-coil region" evidence="14">
    <location>
        <begin position="3375"/>
        <end position="3409"/>
    </location>
</feature>
<feature type="domain" description="AAA+ ATPase" evidence="15">
    <location>
        <begin position="2606"/>
        <end position="2791"/>
    </location>
</feature>
<dbReference type="FunFam" id="3.20.180.20:FF:000002">
    <property type="entry name" value="Cytoplasmic dynein heavy chain 1"/>
    <property type="match status" value="1"/>
</dbReference>
<feature type="coiled-coil region" evidence="14">
    <location>
        <begin position="3064"/>
        <end position="3147"/>
    </location>
</feature>
<keyword evidence="4" id="KW-0963">Cytoplasm</keyword>
<evidence type="ECO:0000256" key="10">
    <source>
        <dbReference type="ARBA" id="ARBA00023069"/>
    </source>
</evidence>
<dbReference type="InterPro" id="IPR035699">
    <property type="entry name" value="AAA_6"/>
</dbReference>
<feature type="domain" description="AAA+ ATPase" evidence="15">
    <location>
        <begin position="1974"/>
        <end position="2198"/>
    </location>
</feature>
<dbReference type="Pfam" id="PF08393">
    <property type="entry name" value="DHC_N2"/>
    <property type="match status" value="1"/>
</dbReference>
<dbReference type="Pfam" id="PF12774">
    <property type="entry name" value="AAA_6"/>
    <property type="match status" value="1"/>
</dbReference>
<dbReference type="FunFam" id="1.20.920.20:FF:000002">
    <property type="entry name" value="Cytoplasmic dynein 1 heavy chain"/>
    <property type="match status" value="1"/>
</dbReference>
<keyword evidence="17" id="KW-1185">Reference proteome</keyword>
<dbReference type="Pfam" id="PF12780">
    <property type="entry name" value="AAA_8"/>
    <property type="match status" value="1"/>
</dbReference>
<keyword evidence="12" id="KW-0206">Cytoskeleton</keyword>
<dbReference type="GO" id="GO:0045505">
    <property type="term" value="F:dynein intermediate chain binding"/>
    <property type="evidence" value="ECO:0007669"/>
    <property type="project" value="InterPro"/>
</dbReference>
<comment type="similarity">
    <text evidence="3">Belongs to the dynein heavy chain family.</text>
</comment>
<dbReference type="InterPro" id="IPR035706">
    <property type="entry name" value="AAA_9"/>
</dbReference>
<dbReference type="InterPro" id="IPR027417">
    <property type="entry name" value="P-loop_NTPase"/>
</dbReference>
<dbReference type="PANTHER" id="PTHR45703">
    <property type="entry name" value="DYNEIN HEAVY CHAIN"/>
    <property type="match status" value="1"/>
</dbReference>
<feature type="domain" description="AAA+ ATPase" evidence="15">
    <location>
        <begin position="2275"/>
        <end position="2422"/>
    </location>
</feature>
<dbReference type="Gene3D" id="1.20.140.100">
    <property type="entry name" value="Dynein heavy chain, N-terminal domain 2"/>
    <property type="match status" value="1"/>
</dbReference>
<evidence type="ECO:0000256" key="7">
    <source>
        <dbReference type="ARBA" id="ARBA00022840"/>
    </source>
</evidence>
<keyword evidence="8" id="KW-0243">Dynein</keyword>
<evidence type="ECO:0000256" key="8">
    <source>
        <dbReference type="ARBA" id="ARBA00023017"/>
    </source>
</evidence>
<dbReference type="Gene3D" id="1.10.8.710">
    <property type="match status" value="1"/>
</dbReference>
<dbReference type="Pfam" id="PF22597">
    <property type="entry name" value="DYN_lid"/>
    <property type="match status" value="1"/>
</dbReference>
<evidence type="ECO:0000256" key="2">
    <source>
        <dbReference type="ARBA" id="ARBA00004245"/>
    </source>
</evidence>
<evidence type="ECO:0000256" key="1">
    <source>
        <dbReference type="ARBA" id="ARBA00004138"/>
    </source>
</evidence>
<dbReference type="Proteomes" id="UP001152759">
    <property type="component" value="Chromosome 4"/>
</dbReference>
<evidence type="ECO:0000256" key="11">
    <source>
        <dbReference type="ARBA" id="ARBA00023175"/>
    </source>
</evidence>
<evidence type="ECO:0000256" key="5">
    <source>
        <dbReference type="ARBA" id="ARBA00022701"/>
    </source>
</evidence>
<dbReference type="InterPro" id="IPR042228">
    <property type="entry name" value="Dynein_linker_3"/>
</dbReference>
<feature type="domain" description="AAA+ ATPase" evidence="15">
    <location>
        <begin position="1686"/>
        <end position="1823"/>
    </location>
</feature>
<dbReference type="GO" id="GO:0005524">
    <property type="term" value="F:ATP binding"/>
    <property type="evidence" value="ECO:0007669"/>
    <property type="project" value="UniProtKB-KW"/>
</dbReference>
<dbReference type="Gene3D" id="1.10.8.1220">
    <property type="match status" value="1"/>
</dbReference>
<evidence type="ECO:0000256" key="12">
    <source>
        <dbReference type="ARBA" id="ARBA00023212"/>
    </source>
</evidence>
<dbReference type="Pfam" id="PF08385">
    <property type="entry name" value="DHC_N1"/>
    <property type="match status" value="1"/>
</dbReference>
<dbReference type="InterPro" id="IPR043157">
    <property type="entry name" value="Dynein_AAA1S"/>
</dbReference>
<dbReference type="Gene3D" id="3.40.50.300">
    <property type="entry name" value="P-loop containing nucleotide triphosphate hydrolases"/>
    <property type="match status" value="4"/>
</dbReference>
<dbReference type="Pfam" id="PF21264">
    <property type="entry name" value="DYNC2H1_AAA_dom"/>
    <property type="match status" value="1"/>
</dbReference>
<dbReference type="GO" id="GO:0007018">
    <property type="term" value="P:microtubule-based movement"/>
    <property type="evidence" value="ECO:0007669"/>
    <property type="project" value="InterPro"/>
</dbReference>